<dbReference type="InterPro" id="IPR010994">
    <property type="entry name" value="RuvA_2-like"/>
</dbReference>
<keyword evidence="10" id="KW-1185">Reference proteome</keyword>
<evidence type="ECO:0000259" key="8">
    <source>
        <dbReference type="PROSITE" id="PS50249"/>
    </source>
</evidence>
<gene>
    <name evidence="9" type="ORF">GGR43_000210</name>
</gene>
<feature type="compositionally biased region" description="Low complexity" evidence="7">
    <location>
        <begin position="53"/>
        <end position="63"/>
    </location>
</feature>
<reference evidence="9 10" key="1">
    <citation type="submission" date="2020-08" db="EMBL/GenBank/DDBJ databases">
        <title>Genomic Encyclopedia of Type Strains, Phase IV (KMG-IV): sequencing the most valuable type-strain genomes for metagenomic binning, comparative biology and taxonomic classification.</title>
        <authorList>
            <person name="Goeker M."/>
        </authorList>
    </citation>
    <scope>NUCLEOTIDE SEQUENCE [LARGE SCALE GENOMIC DNA]</scope>
    <source>
        <strain evidence="9 10">DSM 26189</strain>
    </source>
</reference>
<feature type="region of interest" description="Disordered" evidence="7">
    <location>
        <begin position="45"/>
        <end position="71"/>
    </location>
</feature>
<evidence type="ECO:0000256" key="1">
    <source>
        <dbReference type="ARBA" id="ARBA00022670"/>
    </source>
</evidence>
<dbReference type="InterPro" id="IPR001405">
    <property type="entry name" value="UPF0758"/>
</dbReference>
<dbReference type="AlphaFoldDB" id="A0A7W6BG69"/>
<dbReference type="GO" id="GO:0046872">
    <property type="term" value="F:metal ion binding"/>
    <property type="evidence" value="ECO:0007669"/>
    <property type="project" value="UniProtKB-KW"/>
</dbReference>
<dbReference type="PANTHER" id="PTHR30471">
    <property type="entry name" value="DNA REPAIR PROTEIN RADC"/>
    <property type="match status" value="1"/>
</dbReference>
<keyword evidence="1" id="KW-0645">Protease</keyword>
<dbReference type="InterPro" id="IPR046778">
    <property type="entry name" value="UPF0758_N"/>
</dbReference>
<evidence type="ECO:0000313" key="10">
    <source>
        <dbReference type="Proteomes" id="UP000571950"/>
    </source>
</evidence>
<evidence type="ECO:0000256" key="5">
    <source>
        <dbReference type="ARBA" id="ARBA00023049"/>
    </source>
</evidence>
<comment type="similarity">
    <text evidence="6">Belongs to the UPF0758 family.</text>
</comment>
<accession>A0A7W6BG69</accession>
<dbReference type="Gene3D" id="3.40.140.10">
    <property type="entry name" value="Cytidine Deaminase, domain 2"/>
    <property type="match status" value="1"/>
</dbReference>
<dbReference type="PANTHER" id="PTHR30471:SF3">
    <property type="entry name" value="UPF0758 PROTEIN YEES-RELATED"/>
    <property type="match status" value="1"/>
</dbReference>
<dbReference type="RefSeq" id="WP_188070084.1">
    <property type="nucleotide sequence ID" value="NZ_BSPS01000078.1"/>
</dbReference>
<dbReference type="SUPFAM" id="SSF47781">
    <property type="entry name" value="RuvA domain 2-like"/>
    <property type="match status" value="1"/>
</dbReference>
<feature type="domain" description="MPN" evidence="8">
    <location>
        <begin position="165"/>
        <end position="287"/>
    </location>
</feature>
<dbReference type="NCBIfam" id="NF000642">
    <property type="entry name" value="PRK00024.1"/>
    <property type="match status" value="1"/>
</dbReference>
<dbReference type="GO" id="GO:0006508">
    <property type="term" value="P:proteolysis"/>
    <property type="evidence" value="ECO:0007669"/>
    <property type="project" value="UniProtKB-KW"/>
</dbReference>
<dbReference type="EMBL" id="JACIDT010000001">
    <property type="protein sequence ID" value="MBB3924516.1"/>
    <property type="molecule type" value="Genomic_DNA"/>
</dbReference>
<dbReference type="InterPro" id="IPR020891">
    <property type="entry name" value="UPF0758_CS"/>
</dbReference>
<keyword evidence="5" id="KW-0482">Metalloprotease</keyword>
<organism evidence="9 10">
    <name type="scientific">Sphingobium jiangsuense</name>
    <dbReference type="NCBI Taxonomy" id="870476"/>
    <lineage>
        <taxon>Bacteria</taxon>
        <taxon>Pseudomonadati</taxon>
        <taxon>Pseudomonadota</taxon>
        <taxon>Alphaproteobacteria</taxon>
        <taxon>Sphingomonadales</taxon>
        <taxon>Sphingomonadaceae</taxon>
        <taxon>Sphingobium</taxon>
    </lineage>
</organism>
<evidence type="ECO:0000256" key="4">
    <source>
        <dbReference type="ARBA" id="ARBA00022833"/>
    </source>
</evidence>
<dbReference type="PROSITE" id="PS01302">
    <property type="entry name" value="UPF0758"/>
    <property type="match status" value="1"/>
</dbReference>
<evidence type="ECO:0000256" key="6">
    <source>
        <dbReference type="RuleBase" id="RU003797"/>
    </source>
</evidence>
<proteinExistence type="inferred from homology"/>
<dbReference type="CDD" id="cd08071">
    <property type="entry name" value="MPN_DUF2466"/>
    <property type="match status" value="1"/>
</dbReference>
<evidence type="ECO:0000256" key="7">
    <source>
        <dbReference type="SAM" id="MobiDB-lite"/>
    </source>
</evidence>
<dbReference type="Pfam" id="PF20582">
    <property type="entry name" value="UPF0758_N"/>
    <property type="match status" value="1"/>
</dbReference>
<dbReference type="Pfam" id="PF04002">
    <property type="entry name" value="RadC"/>
    <property type="match status" value="1"/>
</dbReference>
<comment type="caution">
    <text evidence="9">The sequence shown here is derived from an EMBL/GenBank/DDBJ whole genome shotgun (WGS) entry which is preliminary data.</text>
</comment>
<keyword evidence="2" id="KW-0479">Metal-binding</keyword>
<name>A0A7W6BG69_9SPHN</name>
<dbReference type="NCBIfam" id="TIGR00608">
    <property type="entry name" value="radc"/>
    <property type="match status" value="1"/>
</dbReference>
<dbReference type="SUPFAM" id="SSF102712">
    <property type="entry name" value="JAB1/MPN domain"/>
    <property type="match status" value="1"/>
</dbReference>
<dbReference type="PROSITE" id="PS50249">
    <property type="entry name" value="MPN"/>
    <property type="match status" value="1"/>
</dbReference>
<feature type="compositionally biased region" description="Basic and acidic residues" evidence="7">
    <location>
        <begin position="1"/>
        <end position="11"/>
    </location>
</feature>
<dbReference type="InterPro" id="IPR037518">
    <property type="entry name" value="MPN"/>
</dbReference>
<sequence>MAKGRSDERQAGRQGYGAEQADPALCRLGEAAFWPARATELFPEEAAQEKDGSAPSSAVPAKAPAHHGAGHRARLRQRLATGGAEALLDHELIEYLLALAIPRRDTKPLAKALIAHFGGIGGVLTADWEALSRFPGMGDTSVSALKIVQAAALRLLRAPVEQQPILSSWQALLDYLRADMAWLKIERVRVLHLNARNMLIRDDHMADGSIDQAAIYAREVIRRAIDLGSSAVILVHNHPSGSPQPSRQDIDITRHIIEAGKPLGIAVHDHIIIGSEGFSSMRAMGLF</sequence>
<keyword evidence="3" id="KW-0378">Hydrolase</keyword>
<dbReference type="InterPro" id="IPR025657">
    <property type="entry name" value="RadC_JAB"/>
</dbReference>
<evidence type="ECO:0000256" key="3">
    <source>
        <dbReference type="ARBA" id="ARBA00022801"/>
    </source>
</evidence>
<protein>
    <submittedName>
        <fullName evidence="9">DNA repair protein RadC</fullName>
    </submittedName>
</protein>
<feature type="region of interest" description="Disordered" evidence="7">
    <location>
        <begin position="1"/>
        <end position="20"/>
    </location>
</feature>
<keyword evidence="4" id="KW-0862">Zinc</keyword>
<dbReference type="GO" id="GO:0008237">
    <property type="term" value="F:metallopeptidase activity"/>
    <property type="evidence" value="ECO:0007669"/>
    <property type="project" value="UniProtKB-KW"/>
</dbReference>
<dbReference type="Proteomes" id="UP000571950">
    <property type="component" value="Unassembled WGS sequence"/>
</dbReference>
<evidence type="ECO:0000256" key="2">
    <source>
        <dbReference type="ARBA" id="ARBA00022723"/>
    </source>
</evidence>
<evidence type="ECO:0000313" key="9">
    <source>
        <dbReference type="EMBL" id="MBB3924516.1"/>
    </source>
</evidence>